<dbReference type="EMBL" id="JAAOCA010000037">
    <property type="protein sequence ID" value="MBD1601555.1"/>
    <property type="molecule type" value="Genomic_DNA"/>
</dbReference>
<feature type="region of interest" description="Disordered" evidence="1">
    <location>
        <begin position="1"/>
        <end position="47"/>
    </location>
</feature>
<keyword evidence="3" id="KW-1185">Reference proteome</keyword>
<evidence type="ECO:0000313" key="2">
    <source>
        <dbReference type="EMBL" id="MBD1601555.1"/>
    </source>
</evidence>
<sequence length="151" mass="16748">MPSPRKQLKQKRRATTKAKEKRIARNGGERQDPFASVPSDNPMNEAGQVTPDLLLAAMEDSGELLELFGAMAEAHKNSQQAMCEAFLQSDPMTRLVQLWGEQDLTDFIFGCLVGYKQWRDDADEDAAVAWVESETFLQDYVAASEAIAAGH</sequence>
<accession>A0ABR7Z7P0</accession>
<dbReference type="Proteomes" id="UP000805841">
    <property type="component" value="Unassembled WGS sequence"/>
</dbReference>
<organism evidence="2 3">
    <name type="scientific">Pseudomonas typographi</name>
    <dbReference type="NCBI Taxonomy" id="2715964"/>
    <lineage>
        <taxon>Bacteria</taxon>
        <taxon>Pseudomonadati</taxon>
        <taxon>Pseudomonadota</taxon>
        <taxon>Gammaproteobacteria</taxon>
        <taxon>Pseudomonadales</taxon>
        <taxon>Pseudomonadaceae</taxon>
        <taxon>Pseudomonas</taxon>
    </lineage>
</organism>
<feature type="compositionally biased region" description="Basic and acidic residues" evidence="1">
    <location>
        <begin position="17"/>
        <end position="32"/>
    </location>
</feature>
<dbReference type="RefSeq" id="WP_190425010.1">
    <property type="nucleotide sequence ID" value="NZ_JAAOCA010000037.1"/>
</dbReference>
<comment type="caution">
    <text evidence="2">The sequence shown here is derived from an EMBL/GenBank/DDBJ whole genome shotgun (WGS) entry which is preliminary data.</text>
</comment>
<proteinExistence type="predicted"/>
<protein>
    <submittedName>
        <fullName evidence="2">Uncharacterized protein</fullName>
    </submittedName>
</protein>
<gene>
    <name evidence="2" type="ORF">HAQ05_23030</name>
</gene>
<reference evidence="2 3" key="1">
    <citation type="journal article" date="2020" name="Insects">
        <title>Bacteria Belonging to Pseudomonas typographi sp. nov. from the Bark Beetle Ips typographus Have Genomic Potential to Aid in the Host Ecology.</title>
        <authorList>
            <person name="Peral-Aranega E."/>
            <person name="Saati-Santamaria Z."/>
            <person name="Kolarik M."/>
            <person name="Rivas R."/>
            <person name="Garcia-Fraile P."/>
        </authorList>
    </citation>
    <scope>NUCLEOTIDE SEQUENCE [LARGE SCALE GENOMIC DNA]</scope>
    <source>
        <strain evidence="2 3">CA3A</strain>
    </source>
</reference>
<feature type="compositionally biased region" description="Basic residues" evidence="1">
    <location>
        <begin position="1"/>
        <end position="16"/>
    </location>
</feature>
<evidence type="ECO:0000313" key="3">
    <source>
        <dbReference type="Proteomes" id="UP000805841"/>
    </source>
</evidence>
<name>A0ABR7Z7P0_9PSED</name>
<evidence type="ECO:0000256" key="1">
    <source>
        <dbReference type="SAM" id="MobiDB-lite"/>
    </source>
</evidence>